<sequence length="137" mass="15625">MLALSPGGMVILCSLVFYFEPKVHAVTEDKVPITTEPGTDFWQRSYYGFRNDNAPALLLKSDDNFTFTTRVDFNYSCRFDQCGVIIYLDSENWFKASIEFGICSNHENPVNGSLLLLGSLSRHTFHQRLQLSLLFLT</sequence>
<dbReference type="Gene3D" id="2.60.120.200">
    <property type="match status" value="1"/>
</dbReference>
<dbReference type="SUPFAM" id="SSF49899">
    <property type="entry name" value="Concanavalin A-like lectins/glucanases"/>
    <property type="match status" value="1"/>
</dbReference>
<accession>A0A6S6SK60</accession>
<dbReference type="PANTHER" id="PTHR35332:SF2">
    <property type="entry name" value="REGULATION OF ENOLASE PROTEIN 1"/>
    <property type="match status" value="1"/>
</dbReference>
<dbReference type="AlphaFoldDB" id="A0A6S6SK60"/>
<name>A0A6S6SK60_9GAMM</name>
<dbReference type="PANTHER" id="PTHR35332">
    <property type="entry name" value="REGULATION OF ENOLASE PROTEIN 1"/>
    <property type="match status" value="1"/>
</dbReference>
<evidence type="ECO:0000313" key="1">
    <source>
        <dbReference type="EMBL" id="CAA6810548.1"/>
    </source>
</evidence>
<proteinExistence type="predicted"/>
<dbReference type="EMBL" id="CACVAT010000152">
    <property type="protein sequence ID" value="CAA6810548.1"/>
    <property type="molecule type" value="Genomic_DNA"/>
</dbReference>
<dbReference type="InterPro" id="IPR009784">
    <property type="entry name" value="DUF1349"/>
</dbReference>
<reference evidence="1" key="1">
    <citation type="submission" date="2020-01" db="EMBL/GenBank/DDBJ databases">
        <authorList>
            <person name="Meier V. D."/>
            <person name="Meier V D."/>
        </authorList>
    </citation>
    <scope>NUCLEOTIDE SEQUENCE</scope>
    <source>
        <strain evidence="1">HLG_WM_MAG_09</strain>
    </source>
</reference>
<protein>
    <submittedName>
        <fullName evidence="1">Uncharacterized protein</fullName>
    </submittedName>
</protein>
<dbReference type="InterPro" id="IPR013320">
    <property type="entry name" value="ConA-like_dom_sf"/>
</dbReference>
<dbReference type="Pfam" id="PF07081">
    <property type="entry name" value="DUF1349"/>
    <property type="match status" value="1"/>
</dbReference>
<gene>
    <name evidence="1" type="ORF">HELGO_WM32792</name>
</gene>
<organism evidence="1">
    <name type="scientific">uncultured Thiotrichaceae bacterium</name>
    <dbReference type="NCBI Taxonomy" id="298394"/>
    <lineage>
        <taxon>Bacteria</taxon>
        <taxon>Pseudomonadati</taxon>
        <taxon>Pseudomonadota</taxon>
        <taxon>Gammaproteobacteria</taxon>
        <taxon>Thiotrichales</taxon>
        <taxon>Thiotrichaceae</taxon>
        <taxon>environmental samples</taxon>
    </lineage>
</organism>